<organism evidence="1 2">
    <name type="scientific">Rhododendron molle</name>
    <name type="common">Chinese azalea</name>
    <name type="synonym">Azalea mollis</name>
    <dbReference type="NCBI Taxonomy" id="49168"/>
    <lineage>
        <taxon>Eukaryota</taxon>
        <taxon>Viridiplantae</taxon>
        <taxon>Streptophyta</taxon>
        <taxon>Embryophyta</taxon>
        <taxon>Tracheophyta</taxon>
        <taxon>Spermatophyta</taxon>
        <taxon>Magnoliopsida</taxon>
        <taxon>eudicotyledons</taxon>
        <taxon>Gunneridae</taxon>
        <taxon>Pentapetalae</taxon>
        <taxon>asterids</taxon>
        <taxon>Ericales</taxon>
        <taxon>Ericaceae</taxon>
        <taxon>Ericoideae</taxon>
        <taxon>Rhodoreae</taxon>
        <taxon>Rhododendron</taxon>
    </lineage>
</organism>
<comment type="caution">
    <text evidence="1">The sequence shown here is derived from an EMBL/GenBank/DDBJ whole genome shotgun (WGS) entry which is preliminary data.</text>
</comment>
<sequence>MNASWSTGNNPIKIVLNDKGQPVMPEASSLATNLGVLARDGSLLPLHYTDWRYVPAHYKKRVWEEIKAHTDANDSMERCFMQSLGRKWQGWKCEAKKEGYTPYDNDADIIAHRPSRVTEEHWRCLVYYCNDIDVKHPDASSAHREMTVGNNQASPEEINLAHRSQPEPTPFPQPNQQADSHHQCKPGSTAAADLAMWKQAEASRDARKCACVVYVRLQKSQTRREEHRKMVQIEFLWGIFVSVFAAFTVSCCFHFLALYLPIIFVLGLLFELRNCSDHAVFWLPYCLIQLQIEPVSSRSCGWGLIHEKSLLTTFLFWQHLRFIEVKDGVESSGYLT</sequence>
<gene>
    <name evidence="1" type="ORF">RHMOL_Rhmol05G0198300</name>
</gene>
<protein>
    <submittedName>
        <fullName evidence="1">Uncharacterized protein</fullName>
    </submittedName>
</protein>
<name>A0ACC0NR29_RHOML</name>
<dbReference type="Proteomes" id="UP001062846">
    <property type="component" value="Chromosome 5"/>
</dbReference>
<reference evidence="1" key="1">
    <citation type="submission" date="2022-02" db="EMBL/GenBank/DDBJ databases">
        <title>Plant Genome Project.</title>
        <authorList>
            <person name="Zhang R.-G."/>
        </authorList>
    </citation>
    <scope>NUCLEOTIDE SEQUENCE</scope>
    <source>
        <strain evidence="1">AT1</strain>
    </source>
</reference>
<evidence type="ECO:0000313" key="2">
    <source>
        <dbReference type="Proteomes" id="UP001062846"/>
    </source>
</evidence>
<accession>A0ACC0NR29</accession>
<proteinExistence type="predicted"/>
<evidence type="ECO:0000313" key="1">
    <source>
        <dbReference type="EMBL" id="KAI8555740.1"/>
    </source>
</evidence>
<dbReference type="EMBL" id="CM046392">
    <property type="protein sequence ID" value="KAI8555740.1"/>
    <property type="molecule type" value="Genomic_DNA"/>
</dbReference>
<keyword evidence="2" id="KW-1185">Reference proteome</keyword>